<organism evidence="8 9">
    <name type="scientific">Zophobas morio</name>
    <dbReference type="NCBI Taxonomy" id="2755281"/>
    <lineage>
        <taxon>Eukaryota</taxon>
        <taxon>Metazoa</taxon>
        <taxon>Ecdysozoa</taxon>
        <taxon>Arthropoda</taxon>
        <taxon>Hexapoda</taxon>
        <taxon>Insecta</taxon>
        <taxon>Pterygota</taxon>
        <taxon>Neoptera</taxon>
        <taxon>Endopterygota</taxon>
        <taxon>Coleoptera</taxon>
        <taxon>Polyphaga</taxon>
        <taxon>Cucujiformia</taxon>
        <taxon>Tenebrionidae</taxon>
        <taxon>Zophobas</taxon>
    </lineage>
</organism>
<dbReference type="PRINTS" id="PR00447">
    <property type="entry name" value="NATRESASSCMP"/>
</dbReference>
<dbReference type="EMBL" id="JALNTZ010003031">
    <property type="protein sequence ID" value="KAJ3616688.1"/>
    <property type="molecule type" value="Genomic_DNA"/>
</dbReference>
<reference evidence="8" key="1">
    <citation type="journal article" date="2023" name="G3 (Bethesda)">
        <title>Whole genome assemblies of Zophobas morio and Tenebrio molitor.</title>
        <authorList>
            <person name="Kaur S."/>
            <person name="Stinson S.A."/>
            <person name="diCenzo G.C."/>
        </authorList>
    </citation>
    <scope>NUCLEOTIDE SEQUENCE</scope>
    <source>
        <strain evidence="8">QUZm001</strain>
    </source>
</reference>
<dbReference type="GO" id="GO:0015086">
    <property type="term" value="F:cadmium ion transmembrane transporter activity"/>
    <property type="evidence" value="ECO:0007669"/>
    <property type="project" value="TreeGrafter"/>
</dbReference>
<keyword evidence="5 7" id="KW-1133">Transmembrane helix</keyword>
<evidence type="ECO:0000256" key="6">
    <source>
        <dbReference type="ARBA" id="ARBA00023136"/>
    </source>
</evidence>
<dbReference type="Pfam" id="PF01566">
    <property type="entry name" value="Nramp"/>
    <property type="match status" value="1"/>
</dbReference>
<dbReference type="InterPro" id="IPR001046">
    <property type="entry name" value="NRAMP_fam"/>
</dbReference>
<feature type="transmembrane region" description="Helical" evidence="7">
    <location>
        <begin position="166"/>
        <end position="185"/>
    </location>
</feature>
<evidence type="ECO:0000256" key="4">
    <source>
        <dbReference type="ARBA" id="ARBA00022692"/>
    </source>
</evidence>
<dbReference type="GO" id="GO:0034755">
    <property type="term" value="P:iron ion transmembrane transport"/>
    <property type="evidence" value="ECO:0007669"/>
    <property type="project" value="TreeGrafter"/>
</dbReference>
<dbReference type="Proteomes" id="UP001168821">
    <property type="component" value="Unassembled WGS sequence"/>
</dbReference>
<evidence type="ECO:0000256" key="3">
    <source>
        <dbReference type="ARBA" id="ARBA00022448"/>
    </source>
</evidence>
<feature type="transmembrane region" description="Helical" evidence="7">
    <location>
        <begin position="411"/>
        <end position="432"/>
    </location>
</feature>
<name>A0AA38HJV3_9CUCU</name>
<keyword evidence="6 7" id="KW-0472">Membrane</keyword>
<feature type="transmembrane region" description="Helical" evidence="7">
    <location>
        <begin position="591"/>
        <end position="611"/>
    </location>
</feature>
<comment type="subcellular location">
    <subcellularLocation>
        <location evidence="1">Membrane</location>
        <topology evidence="1">Multi-pass membrane protein</topology>
    </subcellularLocation>
</comment>
<keyword evidence="3" id="KW-0813">Transport</keyword>
<dbReference type="PANTHER" id="PTHR11706">
    <property type="entry name" value="SOLUTE CARRIER PROTEIN FAMILY 11 MEMBER"/>
    <property type="match status" value="1"/>
</dbReference>
<feature type="transmembrane region" description="Helical" evidence="7">
    <location>
        <begin position="272"/>
        <end position="298"/>
    </location>
</feature>
<dbReference type="GO" id="GO:0005384">
    <property type="term" value="F:manganese ion transmembrane transporter activity"/>
    <property type="evidence" value="ECO:0007669"/>
    <property type="project" value="TreeGrafter"/>
</dbReference>
<comment type="similarity">
    <text evidence="2">Belongs to the NRAMP family.</text>
</comment>
<evidence type="ECO:0000256" key="1">
    <source>
        <dbReference type="ARBA" id="ARBA00004141"/>
    </source>
</evidence>
<comment type="caution">
    <text evidence="8">The sequence shown here is derived from an EMBL/GenBank/DDBJ whole genome shotgun (WGS) entry which is preliminary data.</text>
</comment>
<feature type="transmembrane region" description="Helical" evidence="7">
    <location>
        <begin position="247"/>
        <end position="266"/>
    </location>
</feature>
<accession>A0AA38HJV3</accession>
<dbReference type="AlphaFoldDB" id="A0AA38HJV3"/>
<dbReference type="NCBIfam" id="TIGR01197">
    <property type="entry name" value="nramp"/>
    <property type="match status" value="1"/>
</dbReference>
<evidence type="ECO:0000313" key="8">
    <source>
        <dbReference type="EMBL" id="KAJ3616688.1"/>
    </source>
</evidence>
<keyword evidence="9" id="KW-1185">Reference proteome</keyword>
<sequence length="646" mass="71209">EKKSDFAYLSLKGKSVNFEPSELQPRKLEGFAVSNSTVFKIGFVTLINKNRIVIEDFHVEGTLDPSVHWILTNSSKVLEKNVLDWSKNDFKITDGIKNVERDGDIIVKSSEGYFQEAQYLALYSIIEKKVLVYIELQSNSKKGNSPLWSLKGMLLTKVSVYIPSHFSFRALFNFIGPGLLISIAYLDPGNLLADIQAGASFNYSLIWVLFCSTFLGFLLQILSARLGIVTGKHLALVCREKYGDRTFLTICLWLVSEIAVIASDIPEVVGSAFGLMLLLGTPLWLGVLVVSLNTFVFLGIQYFGIRKLEYLISFLISIIAGCFCFEALISPIEYGIAECPSESEWKSLLNCTNSTLCPPNYWLRYHFLKGAVVMPHNLFLHSALVLSRKIDRRNPEEVGWADFYSMLECSLAIGISCFINLAVTMVAASVYYPSKSNGYRVPPNLGEIGFLEAGSLLQSALGRSTFHFMSFDFFLKMLRKIAPVLFGVALLASGQSSTVTGTYAGQFVMEGFIDIKITAWLRNILTRCLTVIPSLLPFALIPLLKFTSSEKIMNVHKNSKAMKITCVVLAGIVLFANFAMIYSSVIVSLKASLLSGLATVVYFGCILYIACRPVSLGPAGSYSALNEATEILTESFGSSADSSSGT</sequence>
<dbReference type="PANTHER" id="PTHR11706:SF33">
    <property type="entry name" value="NATURAL RESISTANCE-ASSOCIATED MACROPHAGE PROTEIN 2"/>
    <property type="match status" value="1"/>
</dbReference>
<feature type="transmembrane region" description="Helical" evidence="7">
    <location>
        <begin position="564"/>
        <end position="585"/>
    </location>
</feature>
<gene>
    <name evidence="8" type="ORF">Zmor_011728</name>
</gene>
<evidence type="ECO:0000313" key="9">
    <source>
        <dbReference type="Proteomes" id="UP001168821"/>
    </source>
</evidence>
<feature type="transmembrane region" description="Helical" evidence="7">
    <location>
        <begin position="310"/>
        <end position="332"/>
    </location>
</feature>
<feature type="non-terminal residue" evidence="8">
    <location>
        <position position="646"/>
    </location>
</feature>
<feature type="transmembrane region" description="Helical" evidence="7">
    <location>
        <begin position="484"/>
        <end position="504"/>
    </location>
</feature>
<proteinExistence type="inferred from homology"/>
<feature type="transmembrane region" description="Helical" evidence="7">
    <location>
        <begin position="205"/>
        <end position="226"/>
    </location>
</feature>
<protein>
    <submittedName>
        <fullName evidence="8">Uncharacterized protein</fullName>
    </submittedName>
</protein>
<dbReference type="NCBIfam" id="NF037982">
    <property type="entry name" value="Nramp_1"/>
    <property type="match status" value="1"/>
</dbReference>
<dbReference type="GO" id="GO:0005886">
    <property type="term" value="C:plasma membrane"/>
    <property type="evidence" value="ECO:0007669"/>
    <property type="project" value="TreeGrafter"/>
</dbReference>
<evidence type="ECO:0000256" key="5">
    <source>
        <dbReference type="ARBA" id="ARBA00022989"/>
    </source>
</evidence>
<evidence type="ECO:0000256" key="7">
    <source>
        <dbReference type="SAM" id="Phobius"/>
    </source>
</evidence>
<feature type="transmembrane region" description="Helical" evidence="7">
    <location>
        <begin position="524"/>
        <end position="544"/>
    </location>
</feature>
<keyword evidence="4 7" id="KW-0812">Transmembrane</keyword>
<evidence type="ECO:0000256" key="2">
    <source>
        <dbReference type="ARBA" id="ARBA00006670"/>
    </source>
</evidence>